<dbReference type="AlphaFoldDB" id="A0AA40G0N2"/>
<protein>
    <submittedName>
        <fullName evidence="2">Uncharacterized protein</fullName>
    </submittedName>
</protein>
<feature type="compositionally biased region" description="Basic residues" evidence="1">
    <location>
        <begin position="59"/>
        <end position="73"/>
    </location>
</feature>
<evidence type="ECO:0000313" key="2">
    <source>
        <dbReference type="EMBL" id="KAK1128539.1"/>
    </source>
</evidence>
<gene>
    <name evidence="2" type="ORF">K0M31_002997</name>
</gene>
<evidence type="ECO:0000313" key="3">
    <source>
        <dbReference type="Proteomes" id="UP001177670"/>
    </source>
</evidence>
<evidence type="ECO:0000256" key="1">
    <source>
        <dbReference type="SAM" id="MobiDB-lite"/>
    </source>
</evidence>
<feature type="region of interest" description="Disordered" evidence="1">
    <location>
        <begin position="25"/>
        <end position="88"/>
    </location>
</feature>
<reference evidence="2" key="1">
    <citation type="submission" date="2021-10" db="EMBL/GenBank/DDBJ databases">
        <title>Melipona bicolor Genome sequencing and assembly.</title>
        <authorList>
            <person name="Araujo N.S."/>
            <person name="Arias M.C."/>
        </authorList>
    </citation>
    <scope>NUCLEOTIDE SEQUENCE</scope>
    <source>
        <strain evidence="2">USP_2M_L1-L4_2017</strain>
        <tissue evidence="2">Whole body</tissue>
    </source>
</reference>
<feature type="compositionally biased region" description="Basic and acidic residues" evidence="1">
    <location>
        <begin position="28"/>
        <end position="47"/>
    </location>
</feature>
<proteinExistence type="predicted"/>
<dbReference type="Proteomes" id="UP001177670">
    <property type="component" value="Unassembled WGS sequence"/>
</dbReference>
<accession>A0AA40G0N2</accession>
<feature type="non-terminal residue" evidence="2">
    <location>
        <position position="1"/>
    </location>
</feature>
<comment type="caution">
    <text evidence="2">The sequence shown here is derived from an EMBL/GenBank/DDBJ whole genome shotgun (WGS) entry which is preliminary data.</text>
</comment>
<name>A0AA40G0N2_9HYME</name>
<dbReference type="EMBL" id="JAHYIQ010000010">
    <property type="protein sequence ID" value="KAK1128539.1"/>
    <property type="molecule type" value="Genomic_DNA"/>
</dbReference>
<organism evidence="2 3">
    <name type="scientific">Melipona bicolor</name>
    <dbReference type="NCBI Taxonomy" id="60889"/>
    <lineage>
        <taxon>Eukaryota</taxon>
        <taxon>Metazoa</taxon>
        <taxon>Ecdysozoa</taxon>
        <taxon>Arthropoda</taxon>
        <taxon>Hexapoda</taxon>
        <taxon>Insecta</taxon>
        <taxon>Pterygota</taxon>
        <taxon>Neoptera</taxon>
        <taxon>Endopterygota</taxon>
        <taxon>Hymenoptera</taxon>
        <taxon>Apocrita</taxon>
        <taxon>Aculeata</taxon>
        <taxon>Apoidea</taxon>
        <taxon>Anthophila</taxon>
        <taxon>Apidae</taxon>
        <taxon>Melipona</taxon>
    </lineage>
</organism>
<sequence>VERWRQKSRSYFVVITKSSTLTIVGGEKSFDVRERSEKRDQRRANSERDEEGQSLNARRERRNRKWKTRGKGRKTQETREEESSGGWSKNSFRMALVSPFTADLRRSAALVTHLATKTKRTASQERPLPSVQITLAISLSTSSRSWLSGNFDDAAVPIPPPTRSRRY</sequence>
<keyword evidence="3" id="KW-1185">Reference proteome</keyword>